<comment type="similarity">
    <text evidence="1 6">Belongs to the glycosyl hydrolase 5 (cellulase A) family.</text>
</comment>
<evidence type="ECO:0000256" key="4">
    <source>
        <dbReference type="ARBA" id="ARBA00023295"/>
    </source>
</evidence>
<evidence type="ECO:0000259" key="7">
    <source>
        <dbReference type="Pfam" id="PF00150"/>
    </source>
</evidence>
<dbReference type="Pfam" id="PF00150">
    <property type="entry name" value="Cellulase"/>
    <property type="match status" value="1"/>
</dbReference>
<protein>
    <submittedName>
        <fullName evidence="8">Endoglucanase epi2</fullName>
    </submittedName>
</protein>
<keyword evidence="4 6" id="KW-0326">Glycosidase</keyword>
<dbReference type="EMBL" id="AB104616">
    <property type="protein sequence ID" value="BAC57893.1"/>
    <property type="molecule type" value="mRNA"/>
</dbReference>
<dbReference type="InterPro" id="IPR017853">
    <property type="entry name" value="GH"/>
</dbReference>
<evidence type="ECO:0000256" key="2">
    <source>
        <dbReference type="ARBA" id="ARBA00022801"/>
    </source>
</evidence>
<dbReference type="Gene3D" id="3.20.20.80">
    <property type="entry name" value="Glycosidases"/>
    <property type="match status" value="1"/>
</dbReference>
<keyword evidence="5" id="KW-0624">Polysaccharide degradation</keyword>
<keyword evidence="2 6" id="KW-0378">Hydrolase</keyword>
<feature type="domain" description="Glycoside hydrolase family 5" evidence="7">
    <location>
        <begin position="149"/>
        <end position="450"/>
    </location>
</feature>
<dbReference type="GO" id="GO:0008422">
    <property type="term" value="F:beta-glucosidase activity"/>
    <property type="evidence" value="ECO:0007669"/>
    <property type="project" value="TreeGrafter"/>
</dbReference>
<organism evidence="8">
    <name type="scientific">Epidinium caudatum</name>
    <dbReference type="NCBI Taxonomy" id="47887"/>
    <lineage>
        <taxon>Eukaryota</taxon>
        <taxon>Sar</taxon>
        <taxon>Alveolata</taxon>
        <taxon>Ciliophora</taxon>
        <taxon>Intramacronucleata</taxon>
        <taxon>Litostomatea</taxon>
        <taxon>Trichostomatia</taxon>
        <taxon>Entodiniomorphida</taxon>
        <taxon>Ophryoscolecidae</taxon>
        <taxon>Epidinium</taxon>
    </lineage>
</organism>
<dbReference type="AlphaFoldDB" id="Q86S92"/>
<dbReference type="InterPro" id="IPR018087">
    <property type="entry name" value="Glyco_hydro_5_CS"/>
</dbReference>
<dbReference type="GO" id="GO:0009986">
    <property type="term" value="C:cell surface"/>
    <property type="evidence" value="ECO:0007669"/>
    <property type="project" value="TreeGrafter"/>
</dbReference>
<dbReference type="PROSITE" id="PS00659">
    <property type="entry name" value="GLYCOSYL_HYDROL_F5"/>
    <property type="match status" value="1"/>
</dbReference>
<dbReference type="InterPro" id="IPR050386">
    <property type="entry name" value="Glycosyl_hydrolase_5"/>
</dbReference>
<evidence type="ECO:0000256" key="6">
    <source>
        <dbReference type="RuleBase" id="RU361153"/>
    </source>
</evidence>
<dbReference type="GO" id="GO:0005576">
    <property type="term" value="C:extracellular region"/>
    <property type="evidence" value="ECO:0007669"/>
    <property type="project" value="TreeGrafter"/>
</dbReference>
<keyword evidence="3" id="KW-0119">Carbohydrate metabolism</keyword>
<dbReference type="PANTHER" id="PTHR31297:SF41">
    <property type="entry name" value="ENDOGLUCANASE, PUTATIVE (AFU_ORTHOLOGUE AFUA_5G01830)-RELATED"/>
    <property type="match status" value="1"/>
</dbReference>
<name>Q86S92_9CILI</name>
<evidence type="ECO:0000256" key="1">
    <source>
        <dbReference type="ARBA" id="ARBA00005641"/>
    </source>
</evidence>
<dbReference type="SUPFAM" id="SSF51445">
    <property type="entry name" value="(Trans)glycosidases"/>
    <property type="match status" value="1"/>
</dbReference>
<evidence type="ECO:0000256" key="5">
    <source>
        <dbReference type="ARBA" id="ARBA00023326"/>
    </source>
</evidence>
<reference evidence="8" key="1">
    <citation type="submission" date="2003-02" db="EMBL/GenBank/DDBJ databases">
        <title>Characterization of fibrolytic enzyme cDNA from two species of rumen ciliates, Epidinium caudatum and Polyplastron multivesiculatum.</title>
        <authorList>
            <person name="Takenaka A."/>
            <person name="Tajima K."/>
            <person name="Mitsumori M."/>
            <person name="Kajikawa H."/>
        </authorList>
    </citation>
    <scope>NUCLEOTIDE SEQUENCE</scope>
</reference>
<sequence>MLLLEKWEQLIKIIQMKELNGLNISLKRQEDSIWLAYYGIITFMIIQMEHLKYSAFHRDTLEWEINELMEAYIATSNTVFEDIDLNEVFSIYPQKTYNRNGLVRDFNEVYFNDQISAEQVVNEIGMGWNLGNTLDAHDRNLIRFDQGVESETSWGNVLTTEEIIKGLAERGFKTLRIPVTWHNHIVDENYTIDPEWMKRVKTIVDWGLKYGLYVILNVHHDNFFYSPKDDKQVTYAKGFYPNLRNIKESEKFIHNVWSQIATAFNSGYDHHLIFEGLNEPRLTGTAFEWNFNKNEPMCIEAAEVLNEFMRLIVKTIRETGGNNEKRFIMITPLAAGYQSAMESKVVFPDDTKYNGFKKKLILSVHMYAPYNLALNGDKAYSKFDQAGRDELKHNLASLYNKYVKGGIPVIIGEMGCVNKNNNEDRIAWADYYVTIARRYHLSTIMWDNGISDITLEGQEIFGEYDRAKLSWVNEDFIDAYIKGAETEFDDL</sequence>
<dbReference type="GO" id="GO:0009251">
    <property type="term" value="P:glucan catabolic process"/>
    <property type="evidence" value="ECO:0007669"/>
    <property type="project" value="TreeGrafter"/>
</dbReference>
<accession>Q86S92</accession>
<dbReference type="PANTHER" id="PTHR31297">
    <property type="entry name" value="GLUCAN ENDO-1,6-BETA-GLUCOSIDASE B"/>
    <property type="match status" value="1"/>
</dbReference>
<gene>
    <name evidence="8" type="primary">epi2</name>
</gene>
<evidence type="ECO:0000313" key="8">
    <source>
        <dbReference type="EMBL" id="BAC57893.1"/>
    </source>
</evidence>
<dbReference type="InterPro" id="IPR001547">
    <property type="entry name" value="Glyco_hydro_5"/>
</dbReference>
<evidence type="ECO:0000256" key="3">
    <source>
        <dbReference type="ARBA" id="ARBA00023277"/>
    </source>
</evidence>
<proteinExistence type="evidence at transcript level"/>
<dbReference type="CAZy" id="GH5">
    <property type="family name" value="Glycoside Hydrolase Family 5"/>
</dbReference>